<accession>A0ABW5PTJ4</accession>
<evidence type="ECO:0000313" key="2">
    <source>
        <dbReference type="Proteomes" id="UP001597458"/>
    </source>
</evidence>
<proteinExistence type="predicted"/>
<dbReference type="Pfam" id="PF09424">
    <property type="entry name" value="YqeY"/>
    <property type="match status" value="1"/>
</dbReference>
<protein>
    <submittedName>
        <fullName evidence="1">GatB/YqeY domain-containing protein</fullName>
    </submittedName>
</protein>
<gene>
    <name evidence="1" type="ORF">ACFSTF_13195</name>
</gene>
<dbReference type="SUPFAM" id="SSF89095">
    <property type="entry name" value="GatB/YqeY motif"/>
    <property type="match status" value="1"/>
</dbReference>
<sequence length="146" mass="16416">MSLLDRLNQDLKQAMRDRDKVKLSVIRMIKTSITNESIKHGKELSDDDVLTVLSRELKQRKDSLQEFENAGRQDLIEGVQKEIEVVNLYMPEQLSKDDLQSIIDETISEVGAVSKSDMGKVMSALMPKVKGKADGKLVSSLVQSRL</sequence>
<organism evidence="1 2">
    <name type="scientific">Terrilactibacillus laevilacticus</name>
    <dbReference type="NCBI Taxonomy" id="1380157"/>
    <lineage>
        <taxon>Bacteria</taxon>
        <taxon>Bacillati</taxon>
        <taxon>Bacillota</taxon>
        <taxon>Bacilli</taxon>
        <taxon>Bacillales</taxon>
        <taxon>Bacillaceae</taxon>
        <taxon>Terrilactibacillus</taxon>
    </lineage>
</organism>
<dbReference type="InterPro" id="IPR003789">
    <property type="entry name" value="Asn/Gln_tRNA_amidoTrase-B-like"/>
</dbReference>
<dbReference type="Gene3D" id="1.10.1510.10">
    <property type="entry name" value="Uncharacterised protein YqeY/AIM41 PF09424, N-terminal domain"/>
    <property type="match status" value="1"/>
</dbReference>
<dbReference type="EMBL" id="JBHUMR010000014">
    <property type="protein sequence ID" value="MFD2618265.1"/>
    <property type="molecule type" value="Genomic_DNA"/>
</dbReference>
<dbReference type="PANTHER" id="PTHR28055">
    <property type="entry name" value="ALTERED INHERITANCE OF MITOCHONDRIA PROTEIN 41, MITOCHONDRIAL"/>
    <property type="match status" value="1"/>
</dbReference>
<name>A0ABW5PTJ4_9BACI</name>
<comment type="caution">
    <text evidence="1">The sequence shown here is derived from an EMBL/GenBank/DDBJ whole genome shotgun (WGS) entry which is preliminary data.</text>
</comment>
<dbReference type="InterPro" id="IPR042184">
    <property type="entry name" value="YqeY/Aim41_N"/>
</dbReference>
<dbReference type="PANTHER" id="PTHR28055:SF1">
    <property type="entry name" value="ALTERED INHERITANCE OF MITOCHONDRIA PROTEIN 41, MITOCHONDRIAL"/>
    <property type="match status" value="1"/>
</dbReference>
<dbReference type="Gene3D" id="1.10.10.410">
    <property type="match status" value="1"/>
</dbReference>
<keyword evidence="2" id="KW-1185">Reference proteome</keyword>
<dbReference type="InterPro" id="IPR023168">
    <property type="entry name" value="GatB_Yqey_C_2"/>
</dbReference>
<reference evidence="2" key="1">
    <citation type="journal article" date="2019" name="Int. J. Syst. Evol. Microbiol.">
        <title>The Global Catalogue of Microorganisms (GCM) 10K type strain sequencing project: providing services to taxonomists for standard genome sequencing and annotation.</title>
        <authorList>
            <consortium name="The Broad Institute Genomics Platform"/>
            <consortium name="The Broad Institute Genome Sequencing Center for Infectious Disease"/>
            <person name="Wu L."/>
            <person name="Ma J."/>
        </authorList>
    </citation>
    <scope>NUCLEOTIDE SEQUENCE [LARGE SCALE GENOMIC DNA]</scope>
    <source>
        <strain evidence="2">TISTR 2241</strain>
    </source>
</reference>
<evidence type="ECO:0000313" key="1">
    <source>
        <dbReference type="EMBL" id="MFD2618265.1"/>
    </source>
</evidence>
<dbReference type="InterPro" id="IPR019004">
    <property type="entry name" value="YqeY/Aim41"/>
</dbReference>
<dbReference type="Proteomes" id="UP001597458">
    <property type="component" value="Unassembled WGS sequence"/>
</dbReference>
<dbReference type="RefSeq" id="WP_141189964.1">
    <property type="nucleotide sequence ID" value="NZ_JBHUMR010000014.1"/>
</dbReference>